<evidence type="ECO:0000256" key="3">
    <source>
        <dbReference type="SAM" id="Phobius"/>
    </source>
</evidence>
<dbReference type="SUPFAM" id="SSF55073">
    <property type="entry name" value="Nucleotide cyclase"/>
    <property type="match status" value="1"/>
</dbReference>
<dbReference type="NCBIfam" id="TIGR00254">
    <property type="entry name" value="GGDEF"/>
    <property type="match status" value="1"/>
</dbReference>
<dbReference type="RefSeq" id="WP_264891669.1">
    <property type="nucleotide sequence ID" value="NZ_CP110257.1"/>
</dbReference>
<feature type="transmembrane region" description="Helical" evidence="3">
    <location>
        <begin position="103"/>
        <end position="121"/>
    </location>
</feature>
<name>A0ABY6MPY9_9BURK</name>
<dbReference type="SMART" id="SM00267">
    <property type="entry name" value="GGDEF"/>
    <property type="match status" value="1"/>
</dbReference>
<feature type="transmembrane region" description="Helical" evidence="3">
    <location>
        <begin position="46"/>
        <end position="65"/>
    </location>
</feature>
<dbReference type="PANTHER" id="PTHR45138:SF9">
    <property type="entry name" value="DIGUANYLATE CYCLASE DGCM-RELATED"/>
    <property type="match status" value="1"/>
</dbReference>
<dbReference type="EC" id="2.7.7.65" evidence="1"/>
<dbReference type="PANTHER" id="PTHR45138">
    <property type="entry name" value="REGULATORY COMPONENTS OF SENSORY TRANSDUCTION SYSTEM"/>
    <property type="match status" value="1"/>
</dbReference>
<keyword evidence="3" id="KW-1133">Transmembrane helix</keyword>
<reference evidence="5" key="1">
    <citation type="submission" date="2022-10" db="EMBL/GenBank/DDBJ databases">
        <title>Complete genome sequence of Schlegelella aquatica LMG 23380.</title>
        <authorList>
            <person name="Musilova J."/>
            <person name="Kourilova X."/>
            <person name="Bezdicek M."/>
            <person name="Hermankova K."/>
            <person name="Obruca S."/>
            <person name="Sedlar K."/>
        </authorList>
    </citation>
    <scope>NUCLEOTIDE SEQUENCE</scope>
    <source>
        <strain evidence="5">LMG 23380</strain>
    </source>
</reference>
<dbReference type="CDD" id="cd01949">
    <property type="entry name" value="GGDEF"/>
    <property type="match status" value="1"/>
</dbReference>
<feature type="transmembrane region" description="Helical" evidence="3">
    <location>
        <begin position="159"/>
        <end position="177"/>
    </location>
</feature>
<proteinExistence type="predicted"/>
<feature type="transmembrane region" description="Helical" evidence="3">
    <location>
        <begin position="12"/>
        <end position="34"/>
    </location>
</feature>
<feature type="transmembrane region" description="Helical" evidence="3">
    <location>
        <begin position="127"/>
        <end position="147"/>
    </location>
</feature>
<feature type="domain" description="GGDEF" evidence="4">
    <location>
        <begin position="259"/>
        <end position="397"/>
    </location>
</feature>
<sequence length="423" mass="45648">MIESVLTLGAPQFWGLVTAYVVQLLVAAMLVAVLMRSVPDIPGPGWWLAGILVSLGGMLVAGAQMETTVPWRRAVYVLGDTALLTGIGLIGEGLRRFFGHRPGLLAVGALVAAEVLVGGWLELRGRSGMHVVLTSMLAMVLWWHAAWVAARELRPGYRALLLGVLLCALVQSAGWGLRAALVGWGRLQDNVAAANSVLALVSFVASGVLALLFVLLVNFRLGERLRQLAIRDPLTGALNRRGFEIAAGRLATLAVRMGQPIALLMLDLDHFKRVNDTYGHEVGDRVLRALVQLVHRAKRETDVLARLGGEEFCLVLPGTDVPGAKVFADRLRRSFEALEIDTGRSFVSCTMSIGVAYASASALAEGRADIVDLLRQADEALYEAKRAGRNRIRIFASPEVLSSRIDSRLFVTTGNMELTPPGH</sequence>
<dbReference type="InterPro" id="IPR029787">
    <property type="entry name" value="Nucleotide_cyclase"/>
</dbReference>
<dbReference type="Gene3D" id="3.30.70.270">
    <property type="match status" value="1"/>
</dbReference>
<evidence type="ECO:0000256" key="2">
    <source>
        <dbReference type="ARBA" id="ARBA00034247"/>
    </source>
</evidence>
<accession>A0ABY6MPY9</accession>
<keyword evidence="3" id="KW-0472">Membrane</keyword>
<evidence type="ECO:0000256" key="1">
    <source>
        <dbReference type="ARBA" id="ARBA00012528"/>
    </source>
</evidence>
<keyword evidence="3" id="KW-0812">Transmembrane</keyword>
<dbReference type="InterPro" id="IPR050469">
    <property type="entry name" value="Diguanylate_Cyclase"/>
</dbReference>
<gene>
    <name evidence="5" type="ORF">OMP39_10470</name>
</gene>
<dbReference type="PROSITE" id="PS50887">
    <property type="entry name" value="GGDEF"/>
    <property type="match status" value="1"/>
</dbReference>
<organism evidence="5 6">
    <name type="scientific">Caldimonas aquatica</name>
    <dbReference type="NCBI Taxonomy" id="376175"/>
    <lineage>
        <taxon>Bacteria</taxon>
        <taxon>Pseudomonadati</taxon>
        <taxon>Pseudomonadota</taxon>
        <taxon>Betaproteobacteria</taxon>
        <taxon>Burkholderiales</taxon>
        <taxon>Sphaerotilaceae</taxon>
        <taxon>Caldimonas</taxon>
    </lineage>
</organism>
<protein>
    <recommendedName>
        <fullName evidence="1">diguanylate cyclase</fullName>
        <ecNumber evidence="1">2.7.7.65</ecNumber>
    </recommendedName>
</protein>
<dbReference type="EMBL" id="CP110257">
    <property type="protein sequence ID" value="UZD54100.1"/>
    <property type="molecule type" value="Genomic_DNA"/>
</dbReference>
<evidence type="ECO:0000313" key="6">
    <source>
        <dbReference type="Proteomes" id="UP001163266"/>
    </source>
</evidence>
<feature type="transmembrane region" description="Helical" evidence="3">
    <location>
        <begin position="71"/>
        <end position="91"/>
    </location>
</feature>
<dbReference type="InterPro" id="IPR000160">
    <property type="entry name" value="GGDEF_dom"/>
</dbReference>
<evidence type="ECO:0000259" key="4">
    <source>
        <dbReference type="PROSITE" id="PS50887"/>
    </source>
</evidence>
<keyword evidence="6" id="KW-1185">Reference proteome</keyword>
<evidence type="ECO:0000313" key="5">
    <source>
        <dbReference type="EMBL" id="UZD54100.1"/>
    </source>
</evidence>
<dbReference type="InterPro" id="IPR043128">
    <property type="entry name" value="Rev_trsase/Diguanyl_cyclase"/>
</dbReference>
<dbReference type="Proteomes" id="UP001163266">
    <property type="component" value="Chromosome"/>
</dbReference>
<feature type="transmembrane region" description="Helical" evidence="3">
    <location>
        <begin position="197"/>
        <end position="217"/>
    </location>
</feature>
<comment type="catalytic activity">
    <reaction evidence="2">
        <text>2 GTP = 3',3'-c-di-GMP + 2 diphosphate</text>
        <dbReference type="Rhea" id="RHEA:24898"/>
        <dbReference type="ChEBI" id="CHEBI:33019"/>
        <dbReference type="ChEBI" id="CHEBI:37565"/>
        <dbReference type="ChEBI" id="CHEBI:58805"/>
        <dbReference type="EC" id="2.7.7.65"/>
    </reaction>
</comment>
<dbReference type="Pfam" id="PF00990">
    <property type="entry name" value="GGDEF"/>
    <property type="match status" value="1"/>
</dbReference>